<dbReference type="PANTHER" id="PTHR32077:SF33">
    <property type="entry name" value="OS05G0563550 PROTEIN"/>
    <property type="match status" value="1"/>
</dbReference>
<feature type="region of interest" description="Disordered" evidence="10">
    <location>
        <begin position="492"/>
        <end position="538"/>
    </location>
</feature>
<feature type="compositionally biased region" description="Pro residues" evidence="10">
    <location>
        <begin position="782"/>
        <end position="792"/>
    </location>
</feature>
<keyword evidence="8" id="KW-0325">Glycoprotein</keyword>
<dbReference type="Gene3D" id="2.30.180.10">
    <property type="entry name" value="FAS1 domain"/>
    <property type="match status" value="2"/>
</dbReference>
<dbReference type="SMART" id="SM00554">
    <property type="entry name" value="FAS1"/>
    <property type="match status" value="2"/>
</dbReference>
<evidence type="ECO:0000256" key="2">
    <source>
        <dbReference type="ARBA" id="ARBA00007843"/>
    </source>
</evidence>
<dbReference type="InterPro" id="IPR036378">
    <property type="entry name" value="FAS1_dom_sf"/>
</dbReference>
<gene>
    <name evidence="12" type="ORF">HU200_019164</name>
</gene>
<evidence type="ECO:0000256" key="7">
    <source>
        <dbReference type="ARBA" id="ARBA00023136"/>
    </source>
</evidence>
<keyword evidence="5" id="KW-0732">Signal</keyword>
<evidence type="ECO:0000256" key="3">
    <source>
        <dbReference type="ARBA" id="ARBA00022475"/>
    </source>
</evidence>
<feature type="region of interest" description="Disordered" evidence="10">
    <location>
        <begin position="572"/>
        <end position="634"/>
    </location>
</feature>
<dbReference type="GO" id="GO:0009834">
    <property type="term" value="P:plant-type secondary cell wall biogenesis"/>
    <property type="evidence" value="ECO:0007669"/>
    <property type="project" value="UniProtKB-ARBA"/>
</dbReference>
<feature type="compositionally biased region" description="Polar residues" evidence="10">
    <location>
        <begin position="816"/>
        <end position="825"/>
    </location>
</feature>
<feature type="region of interest" description="Disordered" evidence="10">
    <location>
        <begin position="782"/>
        <end position="826"/>
    </location>
</feature>
<dbReference type="Pfam" id="PF02469">
    <property type="entry name" value="Fasciclin"/>
    <property type="match status" value="2"/>
</dbReference>
<dbReference type="Proteomes" id="UP000636709">
    <property type="component" value="Unassembled WGS sequence"/>
</dbReference>
<feature type="region of interest" description="Disordered" evidence="10">
    <location>
        <begin position="237"/>
        <end position="270"/>
    </location>
</feature>
<evidence type="ECO:0000259" key="11">
    <source>
        <dbReference type="PROSITE" id="PS50213"/>
    </source>
</evidence>
<evidence type="ECO:0000256" key="9">
    <source>
        <dbReference type="ARBA" id="ARBA00024686"/>
    </source>
</evidence>
<feature type="domain" description="FAS1" evidence="11">
    <location>
        <begin position="629"/>
        <end position="772"/>
    </location>
</feature>
<feature type="compositionally biased region" description="Basic residues" evidence="10">
    <location>
        <begin position="796"/>
        <end position="805"/>
    </location>
</feature>
<comment type="subcellular location">
    <subcellularLocation>
        <location evidence="1">Cell membrane</location>
        <topology evidence="1">Lipid-anchor</topology>
        <topology evidence="1">GPI-anchor</topology>
    </subcellularLocation>
</comment>
<keyword evidence="4" id="KW-0449">Lipoprotein</keyword>
<dbReference type="FunFam" id="2.30.180.10:FF:000006">
    <property type="entry name" value="Fasciclin-like arabinogalactan protein 11"/>
    <property type="match status" value="1"/>
</dbReference>
<dbReference type="InterPro" id="IPR000782">
    <property type="entry name" value="FAS1_domain"/>
</dbReference>
<sequence length="851" mass="89277">MPQLDGLELKRDGSQSSSFYARSPEVEDAHRRRRLPISSSSPSPTMAPRTLLAAAAAAFLALSLPAVLCQAPGPASPKGPPNVTAILEKGGQYATFIRLMKSTQQDTQLNSQLNNSFGSGYTVFAPTDNAFSSLKPGTLNKLSQQDQVSLVQYHILPQFYSLDSFETASNPVRTQASGSDGPFSLNITADSNSQVNVSTGLVATRVGTALSEAPPLAVYSLDKVLLPNELFGVKPPASAPPAPAGKKPAKGGSVAEGPTGGSADSEHTGAAAGGVRVAGWSLAALPVVRILGECDRPNEHSKSPDSQAGPVTNANQARPEPNPYARDGMSACGCLTGQAPLVAPLCEAAAALQAGKLKVATGGHTFPGHQLRRASDRALLSCGAVGLRAAAASPSPISPPLRQLVTRQAVETLSACSDACPCKVQPTPSRAQKWRRPRRKPIAKFYKQQQQHRVDQPPCPAKQNQWVWYARYLARRGVVRTLSPLAGRTSLSGKLASPTCRHMGQPGTTPPTLWLSVYNPSSPPSPTTSSSRCGRENARAAPLSLAHSLTNRCYKSIKHSASDPRLHHTATARTHTNHHCHRPPAAHHNGRLAPPRHPSGAPRRDKTASKAGKAAAAAAGPAGAADAAPPTDVNKALKDDQFSEFKQLLHDTRVDTQINAQLTDSYNGLTIFAPTNAAFDKLEAGVLNGLSPQDQIQLVLYCVLPRFYSLSMLGTLNGKVNTQGSGHTGPYKYDIKRAGNNVNISTGVNSMLLGSPVSKDFPLAVYPVDKVPLPYELFGPKPPTPAPAPAPAPAKSKTKKHKKSKGIAEPPAADDSTASDQTKSSAAAPGARWVAVALGVLSAAVLGGGLF</sequence>
<accession>A0A835F2W7</accession>
<dbReference type="InterPro" id="IPR045003">
    <property type="entry name" value="FLA_A"/>
</dbReference>
<evidence type="ECO:0000313" key="13">
    <source>
        <dbReference type="Proteomes" id="UP000636709"/>
    </source>
</evidence>
<comment type="function">
    <text evidence="9">May be a cell surface adhesion protein.</text>
</comment>
<organism evidence="12 13">
    <name type="scientific">Digitaria exilis</name>
    <dbReference type="NCBI Taxonomy" id="1010633"/>
    <lineage>
        <taxon>Eukaryota</taxon>
        <taxon>Viridiplantae</taxon>
        <taxon>Streptophyta</taxon>
        <taxon>Embryophyta</taxon>
        <taxon>Tracheophyta</taxon>
        <taxon>Spermatophyta</taxon>
        <taxon>Magnoliopsida</taxon>
        <taxon>Liliopsida</taxon>
        <taxon>Poales</taxon>
        <taxon>Poaceae</taxon>
        <taxon>PACMAD clade</taxon>
        <taxon>Panicoideae</taxon>
        <taxon>Panicodae</taxon>
        <taxon>Paniceae</taxon>
        <taxon>Anthephorinae</taxon>
        <taxon>Digitaria</taxon>
    </lineage>
</organism>
<dbReference type="OrthoDB" id="286301at2759"/>
<comment type="similarity">
    <text evidence="2">Belongs to the fasciclin-like AGP family.</text>
</comment>
<feature type="compositionally biased region" description="Polar residues" evidence="10">
    <location>
        <begin position="304"/>
        <end position="316"/>
    </location>
</feature>
<dbReference type="EMBL" id="JACEFO010001646">
    <property type="protein sequence ID" value="KAF8726697.1"/>
    <property type="molecule type" value="Genomic_DNA"/>
</dbReference>
<evidence type="ECO:0000256" key="1">
    <source>
        <dbReference type="ARBA" id="ARBA00004609"/>
    </source>
</evidence>
<keyword evidence="3" id="KW-1003">Cell membrane</keyword>
<keyword evidence="4" id="KW-0336">GPI-anchor</keyword>
<feature type="region of interest" description="Disordered" evidence="10">
    <location>
        <begin position="1"/>
        <end position="46"/>
    </location>
</feature>
<keyword evidence="13" id="KW-1185">Reference proteome</keyword>
<feature type="region of interest" description="Disordered" evidence="10">
    <location>
        <begin position="295"/>
        <end position="323"/>
    </location>
</feature>
<dbReference type="AlphaFoldDB" id="A0A835F2W7"/>
<dbReference type="SUPFAM" id="SSF82153">
    <property type="entry name" value="FAS1 domain"/>
    <property type="match status" value="2"/>
</dbReference>
<dbReference type="GO" id="GO:0005886">
    <property type="term" value="C:plasma membrane"/>
    <property type="evidence" value="ECO:0007669"/>
    <property type="project" value="UniProtKB-SubCell"/>
</dbReference>
<comment type="caution">
    <text evidence="12">The sequence shown here is derived from an EMBL/GenBank/DDBJ whole genome shotgun (WGS) entry which is preliminary data.</text>
</comment>
<evidence type="ECO:0000256" key="4">
    <source>
        <dbReference type="ARBA" id="ARBA00022622"/>
    </source>
</evidence>
<evidence type="ECO:0000256" key="10">
    <source>
        <dbReference type="SAM" id="MobiDB-lite"/>
    </source>
</evidence>
<dbReference type="PROSITE" id="PS50213">
    <property type="entry name" value="FAS1"/>
    <property type="match status" value="2"/>
</dbReference>
<feature type="compositionally biased region" description="Low complexity" evidence="10">
    <location>
        <begin position="36"/>
        <end position="46"/>
    </location>
</feature>
<reference evidence="12" key="1">
    <citation type="submission" date="2020-07" db="EMBL/GenBank/DDBJ databases">
        <title>Genome sequence and genetic diversity analysis of an under-domesticated orphan crop, white fonio (Digitaria exilis).</title>
        <authorList>
            <person name="Bennetzen J.L."/>
            <person name="Chen S."/>
            <person name="Ma X."/>
            <person name="Wang X."/>
            <person name="Yssel A.E.J."/>
            <person name="Chaluvadi S.R."/>
            <person name="Johnson M."/>
            <person name="Gangashetty P."/>
            <person name="Hamidou F."/>
            <person name="Sanogo M.D."/>
            <person name="Zwaenepoel A."/>
            <person name="Wallace J."/>
            <person name="Van De Peer Y."/>
            <person name="Van Deynze A."/>
        </authorList>
    </citation>
    <scope>NUCLEOTIDE SEQUENCE</scope>
    <source>
        <tissue evidence="12">Leaves</tissue>
    </source>
</reference>
<evidence type="ECO:0000256" key="6">
    <source>
        <dbReference type="ARBA" id="ARBA00022974"/>
    </source>
</evidence>
<keyword evidence="6" id="KW-0654">Proteoglycan</keyword>
<proteinExistence type="inferred from homology"/>
<feature type="compositionally biased region" description="Basic residues" evidence="10">
    <location>
        <begin position="572"/>
        <end position="590"/>
    </location>
</feature>
<keyword evidence="7" id="KW-0472">Membrane</keyword>
<feature type="compositionally biased region" description="Low complexity" evidence="10">
    <location>
        <begin position="244"/>
        <end position="255"/>
    </location>
</feature>
<evidence type="ECO:0000256" key="8">
    <source>
        <dbReference type="ARBA" id="ARBA00023180"/>
    </source>
</evidence>
<evidence type="ECO:0000256" key="5">
    <source>
        <dbReference type="ARBA" id="ARBA00022729"/>
    </source>
</evidence>
<dbReference type="GO" id="GO:0098552">
    <property type="term" value="C:side of membrane"/>
    <property type="evidence" value="ECO:0007669"/>
    <property type="project" value="UniProtKB-KW"/>
</dbReference>
<feature type="domain" description="FAS1" evidence="11">
    <location>
        <begin position="80"/>
        <end position="225"/>
    </location>
</feature>
<dbReference type="PANTHER" id="PTHR32077">
    <property type="entry name" value="FASCICLIN-LIKE ARABINOGALACTAN PROTEIN"/>
    <property type="match status" value="1"/>
</dbReference>
<name>A0A835F2W7_9POAL</name>
<evidence type="ECO:0000313" key="12">
    <source>
        <dbReference type="EMBL" id="KAF8726697.1"/>
    </source>
</evidence>
<protein>
    <recommendedName>
        <fullName evidence="11">FAS1 domain-containing protein</fullName>
    </recommendedName>
</protein>
<feature type="compositionally biased region" description="Low complexity" evidence="10">
    <location>
        <begin position="609"/>
        <end position="632"/>
    </location>
</feature>